<feature type="non-terminal residue" evidence="1">
    <location>
        <position position="1"/>
    </location>
</feature>
<gene>
    <name evidence="1" type="primary">ORF34271</name>
</gene>
<evidence type="ECO:0000313" key="1">
    <source>
        <dbReference type="EMBL" id="CEK58810.1"/>
    </source>
</evidence>
<sequence length="75" mass="8716">TFDICKIIYSNYVHAGFKYVICNIFEIAPFINTDINPNVSPLTTTTTRLHHNFIIFFTKIGTVWFFTGCELVFVF</sequence>
<reference evidence="1" key="1">
    <citation type="submission" date="2014-12" db="EMBL/GenBank/DDBJ databases">
        <title>Insight into the proteome of Arion vulgaris.</title>
        <authorList>
            <person name="Aradska J."/>
            <person name="Bulat T."/>
            <person name="Smidak R."/>
            <person name="Sarate P."/>
            <person name="Gangsoo J."/>
            <person name="Sialana F."/>
            <person name="Bilban M."/>
            <person name="Lubec G."/>
        </authorList>
    </citation>
    <scope>NUCLEOTIDE SEQUENCE</scope>
    <source>
        <tissue evidence="1">Skin</tissue>
    </source>
</reference>
<organism evidence="1">
    <name type="scientific">Arion vulgaris</name>
    <dbReference type="NCBI Taxonomy" id="1028688"/>
    <lineage>
        <taxon>Eukaryota</taxon>
        <taxon>Metazoa</taxon>
        <taxon>Spiralia</taxon>
        <taxon>Lophotrochozoa</taxon>
        <taxon>Mollusca</taxon>
        <taxon>Gastropoda</taxon>
        <taxon>Heterobranchia</taxon>
        <taxon>Euthyneura</taxon>
        <taxon>Panpulmonata</taxon>
        <taxon>Eupulmonata</taxon>
        <taxon>Stylommatophora</taxon>
        <taxon>Helicina</taxon>
        <taxon>Arionoidea</taxon>
        <taxon>Arionidae</taxon>
        <taxon>Arion</taxon>
    </lineage>
</organism>
<name>A0A0B6YTH7_9EUPU</name>
<dbReference type="EMBL" id="HACG01011945">
    <property type="protein sequence ID" value="CEK58810.1"/>
    <property type="molecule type" value="Transcribed_RNA"/>
</dbReference>
<proteinExistence type="predicted"/>
<protein>
    <submittedName>
        <fullName evidence="1">Uncharacterized protein</fullName>
    </submittedName>
</protein>
<accession>A0A0B6YTH7</accession>
<dbReference type="AlphaFoldDB" id="A0A0B6YTH7"/>